<dbReference type="InterPro" id="IPR011009">
    <property type="entry name" value="Kinase-like_dom_sf"/>
</dbReference>
<comment type="caution">
    <text evidence="2">The sequence shown here is derived from an EMBL/GenBank/DDBJ whole genome shotgun (WGS) entry which is preliminary data.</text>
</comment>
<keyword evidence="3" id="KW-1185">Reference proteome</keyword>
<evidence type="ECO:0000313" key="2">
    <source>
        <dbReference type="EMBL" id="KAK7065107.1"/>
    </source>
</evidence>
<protein>
    <recommendedName>
        <fullName evidence="4">Protein kinase domain-containing protein</fullName>
    </recommendedName>
</protein>
<dbReference type="EMBL" id="JAWWNJ010000001">
    <property type="protein sequence ID" value="KAK7065107.1"/>
    <property type="molecule type" value="Genomic_DNA"/>
</dbReference>
<organism evidence="2 3">
    <name type="scientific">Favolaschia claudopus</name>
    <dbReference type="NCBI Taxonomy" id="2862362"/>
    <lineage>
        <taxon>Eukaryota</taxon>
        <taxon>Fungi</taxon>
        <taxon>Dikarya</taxon>
        <taxon>Basidiomycota</taxon>
        <taxon>Agaricomycotina</taxon>
        <taxon>Agaricomycetes</taxon>
        <taxon>Agaricomycetidae</taxon>
        <taxon>Agaricales</taxon>
        <taxon>Marasmiineae</taxon>
        <taxon>Mycenaceae</taxon>
        <taxon>Favolaschia</taxon>
    </lineage>
</organism>
<reference evidence="2 3" key="1">
    <citation type="journal article" date="2024" name="J Genomics">
        <title>Draft genome sequencing and assembly of Favolaschia claudopus CIRM-BRFM 2984 isolated from oak limbs.</title>
        <authorList>
            <person name="Navarro D."/>
            <person name="Drula E."/>
            <person name="Chaduli D."/>
            <person name="Cazenave R."/>
            <person name="Ahrendt S."/>
            <person name="Wang J."/>
            <person name="Lipzen A."/>
            <person name="Daum C."/>
            <person name="Barry K."/>
            <person name="Grigoriev I.V."/>
            <person name="Favel A."/>
            <person name="Rosso M.N."/>
            <person name="Martin F."/>
        </authorList>
    </citation>
    <scope>NUCLEOTIDE SEQUENCE [LARGE SCALE GENOMIC DNA]</scope>
    <source>
        <strain evidence="2 3">CIRM-BRFM 2984</strain>
    </source>
</reference>
<evidence type="ECO:0000313" key="3">
    <source>
        <dbReference type="Proteomes" id="UP001362999"/>
    </source>
</evidence>
<accession>A0AAW0EID0</accession>
<evidence type="ECO:0008006" key="4">
    <source>
        <dbReference type="Google" id="ProtNLM"/>
    </source>
</evidence>
<dbReference type="Gene3D" id="1.10.510.10">
    <property type="entry name" value="Transferase(Phosphotransferase) domain 1"/>
    <property type="match status" value="1"/>
</dbReference>
<proteinExistence type="predicted"/>
<evidence type="ECO:0000256" key="1">
    <source>
        <dbReference type="SAM" id="MobiDB-lite"/>
    </source>
</evidence>
<feature type="region of interest" description="Disordered" evidence="1">
    <location>
        <begin position="28"/>
        <end position="54"/>
    </location>
</feature>
<dbReference type="SUPFAM" id="SSF56112">
    <property type="entry name" value="Protein kinase-like (PK-like)"/>
    <property type="match status" value="1"/>
</dbReference>
<name>A0AAW0EID0_9AGAR</name>
<gene>
    <name evidence="2" type="ORF">R3P38DRAFT_3166123</name>
</gene>
<dbReference type="Proteomes" id="UP001362999">
    <property type="component" value="Unassembled WGS sequence"/>
</dbReference>
<sequence>MSPTNITLCTFPSAAAADEARALANPPDPFKLWDPLDSANPKKSEPPEHGESSFVVDADPQIFGSGAAVTIRYDSNAAVAVCAENRALDGMRGLRYDVIDSILSQVKIQPGLSDGALDITLDRVEPYPKAEVLPDSVSLPAVALSSLRCTHALGWAPNIFLTKSVSETEFGDFRVLKTSNGEESIAQVDFLLPPTHVVLDDAGGLHGLLLEHHPATSLRLVLYNLNPNPETLVLPPATRGLDQHIGSLPVPSVSWSVKLGWCTDAAACVAWLHSHEIFWGDLKTDNIILCKDGHCRLIDYCPGGRSDAWSGPDAGENPVHWVVSAEGDVFSLGLVLWSVAVKVDYFEREEAFVPPLLAAVIVNPGSHERRSWFKTLVASWVNDDRSLCPSARSVYERLSQQLGIL</sequence>
<feature type="compositionally biased region" description="Basic and acidic residues" evidence="1">
    <location>
        <begin position="40"/>
        <end position="51"/>
    </location>
</feature>
<dbReference type="AlphaFoldDB" id="A0AAW0EID0"/>